<protein>
    <submittedName>
        <fullName evidence="2">Glycosyltransferase family 4 protein</fullName>
        <ecNumber evidence="2">2.4.-.-</ecNumber>
    </submittedName>
</protein>
<accession>A0AAU7CKZ1</accession>
<dbReference type="EMBL" id="CP155447">
    <property type="protein sequence ID" value="XBH06157.1"/>
    <property type="molecule type" value="Genomic_DNA"/>
</dbReference>
<reference evidence="2" key="1">
    <citation type="submission" date="2024-05" db="EMBL/GenBank/DDBJ databases">
        <title>Planctomycetes of the genus Singulisphaera possess chitinolytic capabilities.</title>
        <authorList>
            <person name="Ivanova A."/>
        </authorList>
    </citation>
    <scope>NUCLEOTIDE SEQUENCE</scope>
    <source>
        <strain evidence="2">Ch08T</strain>
    </source>
</reference>
<name>A0AAU7CKZ1_9BACT</name>
<dbReference type="Gene3D" id="3.40.50.2000">
    <property type="entry name" value="Glycogen Phosphorylase B"/>
    <property type="match status" value="2"/>
</dbReference>
<dbReference type="GO" id="GO:0016757">
    <property type="term" value="F:glycosyltransferase activity"/>
    <property type="evidence" value="ECO:0007669"/>
    <property type="project" value="UniProtKB-KW"/>
</dbReference>
<proteinExistence type="predicted"/>
<keyword evidence="2" id="KW-0808">Transferase</keyword>
<dbReference type="EC" id="2.4.-.-" evidence="2"/>
<dbReference type="InterPro" id="IPR050194">
    <property type="entry name" value="Glycosyltransferase_grp1"/>
</dbReference>
<dbReference type="AlphaFoldDB" id="A0AAU7CKZ1"/>
<keyword evidence="2" id="KW-0328">Glycosyltransferase</keyword>
<dbReference type="RefSeq" id="WP_406699009.1">
    <property type="nucleotide sequence ID" value="NZ_CP155447.1"/>
</dbReference>
<dbReference type="PANTHER" id="PTHR45947:SF3">
    <property type="entry name" value="SULFOQUINOVOSYL TRANSFERASE SQD2"/>
    <property type="match status" value="1"/>
</dbReference>
<evidence type="ECO:0000313" key="2">
    <source>
        <dbReference type="EMBL" id="XBH06157.1"/>
    </source>
</evidence>
<dbReference type="PANTHER" id="PTHR45947">
    <property type="entry name" value="SULFOQUINOVOSYL TRANSFERASE SQD2"/>
    <property type="match status" value="1"/>
</dbReference>
<sequence>MNVCVSVYSRFHAFDLAGQLHRLGHLGRLITSYPKFKAVEFGVPREKVRSLLLHEVAKRAWWKMPAALKPDWNLDPWFSERFERAAWKHIPKETDIFVGVSSFSERGLIEAKRLGAVTVLERGSTHIEFQRDILAEEFDHWGVKGFRVDPRSVVKELREYEITDYISVPTEFVKSTFLEKGIDGAKVIVNPYGVNLGQFHQLPKQDDVFRIIYVGGMSLQKGVHYLLKAFSELRLPDAELWLVGAKYPEIDPFFSKYEGTFRYFGAVPQATLHEYYSQCSAFVISSIQEGMAQVQLQAMACGLPLVCTTNTGGGELINEGEEGFVLPIRDTDALKERILALYKNPEACAAMGQAAKRRVSQGYTWDDYGQRSAATYQRILAARQVGEGLSTSRSA</sequence>
<organism evidence="2">
    <name type="scientific">Singulisphaera sp. Ch08</name>
    <dbReference type="NCBI Taxonomy" id="3120278"/>
    <lineage>
        <taxon>Bacteria</taxon>
        <taxon>Pseudomonadati</taxon>
        <taxon>Planctomycetota</taxon>
        <taxon>Planctomycetia</taxon>
        <taxon>Isosphaerales</taxon>
        <taxon>Isosphaeraceae</taxon>
        <taxon>Singulisphaera</taxon>
    </lineage>
</organism>
<dbReference type="InterPro" id="IPR001296">
    <property type="entry name" value="Glyco_trans_1"/>
</dbReference>
<dbReference type="Pfam" id="PF00534">
    <property type="entry name" value="Glycos_transf_1"/>
    <property type="match status" value="1"/>
</dbReference>
<evidence type="ECO:0000259" key="1">
    <source>
        <dbReference type="Pfam" id="PF00534"/>
    </source>
</evidence>
<dbReference type="CDD" id="cd03801">
    <property type="entry name" value="GT4_PimA-like"/>
    <property type="match status" value="1"/>
</dbReference>
<gene>
    <name evidence="2" type="ORF">V5E97_09010</name>
</gene>
<feature type="domain" description="Glycosyl transferase family 1" evidence="1">
    <location>
        <begin position="200"/>
        <end position="358"/>
    </location>
</feature>
<dbReference type="SUPFAM" id="SSF53756">
    <property type="entry name" value="UDP-Glycosyltransferase/glycogen phosphorylase"/>
    <property type="match status" value="1"/>
</dbReference>